<dbReference type="PROSITE" id="PS51194">
    <property type="entry name" value="HELICASE_CTER"/>
    <property type="match status" value="1"/>
</dbReference>
<dbReference type="PANTHER" id="PTHR47959:SF8">
    <property type="entry name" value="RNA HELICASE"/>
    <property type="match status" value="1"/>
</dbReference>
<accession>A0ABN9QU62</accession>
<proteinExistence type="predicted"/>
<dbReference type="PANTHER" id="PTHR47959">
    <property type="entry name" value="ATP-DEPENDENT RNA HELICASE RHLE-RELATED"/>
    <property type="match status" value="1"/>
</dbReference>
<name>A0ABN9QU62_9DINO</name>
<protein>
    <recommendedName>
        <fullName evidence="6">Helicase C-terminal domain-containing protein</fullName>
    </recommendedName>
</protein>
<dbReference type="InterPro" id="IPR001650">
    <property type="entry name" value="Helicase_C-like"/>
</dbReference>
<dbReference type="EMBL" id="CAUYUJ010004493">
    <property type="protein sequence ID" value="CAK0809835.1"/>
    <property type="molecule type" value="Genomic_DNA"/>
</dbReference>
<evidence type="ECO:0000256" key="5">
    <source>
        <dbReference type="SAM" id="MobiDB-lite"/>
    </source>
</evidence>
<dbReference type="InterPro" id="IPR050079">
    <property type="entry name" value="DEAD_box_RNA_helicase"/>
</dbReference>
<evidence type="ECO:0000313" key="8">
    <source>
        <dbReference type="Proteomes" id="UP001189429"/>
    </source>
</evidence>
<keyword evidence="8" id="KW-1185">Reference proteome</keyword>
<evidence type="ECO:0000256" key="2">
    <source>
        <dbReference type="ARBA" id="ARBA00022801"/>
    </source>
</evidence>
<dbReference type="SUPFAM" id="SSF52540">
    <property type="entry name" value="P-loop containing nucleoside triphosphate hydrolases"/>
    <property type="match status" value="1"/>
</dbReference>
<keyword evidence="4" id="KW-0067">ATP-binding</keyword>
<organism evidence="7 8">
    <name type="scientific">Prorocentrum cordatum</name>
    <dbReference type="NCBI Taxonomy" id="2364126"/>
    <lineage>
        <taxon>Eukaryota</taxon>
        <taxon>Sar</taxon>
        <taxon>Alveolata</taxon>
        <taxon>Dinophyceae</taxon>
        <taxon>Prorocentrales</taxon>
        <taxon>Prorocentraceae</taxon>
        <taxon>Prorocentrum</taxon>
    </lineage>
</organism>
<dbReference type="Pfam" id="PF00271">
    <property type="entry name" value="Helicase_C"/>
    <property type="match status" value="1"/>
</dbReference>
<sequence>MSQVTTDVAARGIDIPLLDHVLNFDFPPSSKLFVHRSGRTARAGKAGLAVSLVTIDDLPYTVELMLFLGQKLEATGPGSGTGAPGKPLIGAVPTMEHEVESLSSIIHEPDSQVNSLYKSMMASYRLYNKTRPSASKQSVQRAKQLLDACGGPAQLQLLIHPAFRGSETALQRTAHHDAPPVAAARDSGESTTADLIKELRSFRPREEKVGNVLSSSSMRVMGQAKLDASTASKAQEHLAGIEWGKGAASAPSQTGLRGGRGSGPPPGEGPKRKAEAAPRGPRVSKRARRR</sequence>
<keyword evidence="1" id="KW-0547">Nucleotide-binding</keyword>
<keyword evidence="3" id="KW-0347">Helicase</keyword>
<keyword evidence="2" id="KW-0378">Hydrolase</keyword>
<reference evidence="7" key="1">
    <citation type="submission" date="2023-10" db="EMBL/GenBank/DDBJ databases">
        <authorList>
            <person name="Chen Y."/>
            <person name="Shah S."/>
            <person name="Dougan E. K."/>
            <person name="Thang M."/>
            <person name="Chan C."/>
        </authorList>
    </citation>
    <scope>NUCLEOTIDE SEQUENCE [LARGE SCALE GENOMIC DNA]</scope>
</reference>
<comment type="caution">
    <text evidence="7">The sequence shown here is derived from an EMBL/GenBank/DDBJ whole genome shotgun (WGS) entry which is preliminary data.</text>
</comment>
<evidence type="ECO:0000256" key="1">
    <source>
        <dbReference type="ARBA" id="ARBA00022741"/>
    </source>
</evidence>
<evidence type="ECO:0000256" key="3">
    <source>
        <dbReference type="ARBA" id="ARBA00022806"/>
    </source>
</evidence>
<feature type="non-terminal residue" evidence="7">
    <location>
        <position position="290"/>
    </location>
</feature>
<dbReference type="CDD" id="cd18787">
    <property type="entry name" value="SF2_C_DEAD"/>
    <property type="match status" value="1"/>
</dbReference>
<feature type="region of interest" description="Disordered" evidence="5">
    <location>
        <begin position="242"/>
        <end position="290"/>
    </location>
</feature>
<dbReference type="Gene3D" id="3.40.50.300">
    <property type="entry name" value="P-loop containing nucleotide triphosphate hydrolases"/>
    <property type="match status" value="1"/>
</dbReference>
<evidence type="ECO:0000313" key="7">
    <source>
        <dbReference type="EMBL" id="CAK0809835.1"/>
    </source>
</evidence>
<evidence type="ECO:0000259" key="6">
    <source>
        <dbReference type="PROSITE" id="PS51194"/>
    </source>
</evidence>
<feature type="domain" description="Helicase C-terminal" evidence="6">
    <location>
        <begin position="1"/>
        <end position="83"/>
    </location>
</feature>
<evidence type="ECO:0000256" key="4">
    <source>
        <dbReference type="ARBA" id="ARBA00022840"/>
    </source>
</evidence>
<gene>
    <name evidence="7" type="ORF">PCOR1329_LOCUS14971</name>
</gene>
<dbReference type="Proteomes" id="UP001189429">
    <property type="component" value="Unassembled WGS sequence"/>
</dbReference>
<dbReference type="InterPro" id="IPR027417">
    <property type="entry name" value="P-loop_NTPase"/>
</dbReference>